<protein>
    <submittedName>
        <fullName evidence="1">Uncharacterized protein</fullName>
    </submittedName>
</protein>
<accession>A0A1X7U3Y0</accession>
<sequence>MDKVEPHSELIIATHTQRLSSPMLYDEEEKGFVSLSVPETNSDSDSDDRDESRRIGVLTHLQFWDMIISIRWLVLSRV</sequence>
<dbReference type="EnsemblMetazoa" id="Aqu2.1.22383_001">
    <property type="protein sequence ID" value="Aqu2.1.22383_001"/>
    <property type="gene ID" value="Aqu2.1.22383"/>
</dbReference>
<evidence type="ECO:0000313" key="1">
    <source>
        <dbReference type="EnsemblMetazoa" id="Aqu2.1.22383_001"/>
    </source>
</evidence>
<dbReference type="AlphaFoldDB" id="A0A1X7U3Y0"/>
<organism evidence="1">
    <name type="scientific">Amphimedon queenslandica</name>
    <name type="common">Sponge</name>
    <dbReference type="NCBI Taxonomy" id="400682"/>
    <lineage>
        <taxon>Eukaryota</taxon>
        <taxon>Metazoa</taxon>
        <taxon>Porifera</taxon>
        <taxon>Demospongiae</taxon>
        <taxon>Heteroscleromorpha</taxon>
        <taxon>Haplosclerida</taxon>
        <taxon>Niphatidae</taxon>
        <taxon>Amphimedon</taxon>
    </lineage>
</organism>
<reference evidence="1" key="1">
    <citation type="submission" date="2017-05" db="UniProtKB">
        <authorList>
            <consortium name="EnsemblMetazoa"/>
        </authorList>
    </citation>
    <scope>IDENTIFICATION</scope>
</reference>
<dbReference type="InParanoid" id="A0A1X7U3Y0"/>
<proteinExistence type="predicted"/>
<name>A0A1X7U3Y0_AMPQE</name>